<dbReference type="EMBL" id="CP044427">
    <property type="protein sequence ID" value="QFG70339.1"/>
    <property type="molecule type" value="Genomic_DNA"/>
</dbReference>
<dbReference type="GO" id="GO:0055085">
    <property type="term" value="P:transmembrane transport"/>
    <property type="evidence" value="ECO:0007669"/>
    <property type="project" value="InterPro"/>
</dbReference>
<feature type="transmembrane region" description="Helical" evidence="7">
    <location>
        <begin position="107"/>
        <end position="127"/>
    </location>
</feature>
<feature type="transmembrane region" description="Helical" evidence="7">
    <location>
        <begin position="9"/>
        <end position="30"/>
    </location>
</feature>
<keyword evidence="6 7" id="KW-0472">Membrane</keyword>
<dbReference type="Proteomes" id="UP000326546">
    <property type="component" value="Chromosome"/>
</dbReference>
<comment type="similarity">
    <text evidence="7">Belongs to the binding-protein-dependent transport system permease family.</text>
</comment>
<dbReference type="Gene3D" id="1.10.3720.10">
    <property type="entry name" value="MetI-like"/>
    <property type="match status" value="1"/>
</dbReference>
<evidence type="ECO:0000259" key="9">
    <source>
        <dbReference type="PROSITE" id="PS50928"/>
    </source>
</evidence>
<dbReference type="InterPro" id="IPR000515">
    <property type="entry name" value="MetI-like"/>
</dbReference>
<evidence type="ECO:0000256" key="3">
    <source>
        <dbReference type="ARBA" id="ARBA00022475"/>
    </source>
</evidence>
<dbReference type="Pfam" id="PF00528">
    <property type="entry name" value="BPD_transp_1"/>
    <property type="match status" value="1"/>
</dbReference>
<dbReference type="Pfam" id="PF12911">
    <property type="entry name" value="OppC_N"/>
    <property type="match status" value="1"/>
</dbReference>
<feature type="domain" description="ABC transmembrane type-1" evidence="9">
    <location>
        <begin position="69"/>
        <end position="257"/>
    </location>
</feature>
<evidence type="ECO:0000313" key="10">
    <source>
        <dbReference type="EMBL" id="QFG70339.1"/>
    </source>
</evidence>
<evidence type="ECO:0000256" key="6">
    <source>
        <dbReference type="ARBA" id="ARBA00023136"/>
    </source>
</evidence>
<evidence type="ECO:0000256" key="8">
    <source>
        <dbReference type="SAM" id="MobiDB-lite"/>
    </source>
</evidence>
<feature type="transmembrane region" description="Helical" evidence="7">
    <location>
        <begin position="234"/>
        <end position="256"/>
    </location>
</feature>
<dbReference type="GO" id="GO:0005886">
    <property type="term" value="C:plasma membrane"/>
    <property type="evidence" value="ECO:0007669"/>
    <property type="project" value="UniProtKB-SubCell"/>
</dbReference>
<keyword evidence="2 7" id="KW-0813">Transport</keyword>
<dbReference type="PROSITE" id="PS50928">
    <property type="entry name" value="ABC_TM1"/>
    <property type="match status" value="1"/>
</dbReference>
<dbReference type="InterPro" id="IPR025966">
    <property type="entry name" value="OppC_N"/>
</dbReference>
<reference evidence="10 11" key="1">
    <citation type="submission" date="2019-09" db="EMBL/GenBank/DDBJ databases">
        <title>Serinicoccus pratensis sp. nov., isolated from meadow soil.</title>
        <authorList>
            <person name="Zhang W."/>
        </authorList>
    </citation>
    <scope>NUCLEOTIDE SEQUENCE [LARGE SCALE GENOMIC DNA]</scope>
    <source>
        <strain evidence="10 11">W204</strain>
    </source>
</reference>
<keyword evidence="11" id="KW-1185">Reference proteome</keyword>
<sequence length="303" mass="32108">MRRFAAHQLALTGGVILAIVALVAVVGPLITPSPYAIDVANRLQPPSAEHWFGTDNYGRDVFSRVVEGARVSMMVGALTAACTAILGCGIGLYAAYNRVADMVLMRVADGLMAFPAILLAIAIMAAMGQQTSNVVIALTIVFTPYVARIVRSSALVVKEQTFVEALHAQGASTTRIVWLNMAPNVISPLMVQATFVFADSIITEAALSFLGAGVPPPAPSWGNILLDGRSVIYTAWWMTLFPGLFIMGTILSINLLGDGLRDLLDPTYRGKGGLNRKAQARRAKAARQGTKVAARRADGGGAR</sequence>
<comment type="subcellular location">
    <subcellularLocation>
        <location evidence="1 7">Cell membrane</location>
        <topology evidence="1 7">Multi-pass membrane protein</topology>
    </subcellularLocation>
</comment>
<accession>A0A5J6V8Z2</accession>
<feature type="transmembrane region" description="Helical" evidence="7">
    <location>
        <begin position="133"/>
        <end position="150"/>
    </location>
</feature>
<dbReference type="PANTHER" id="PTHR43386:SF1">
    <property type="entry name" value="D,D-DIPEPTIDE TRANSPORT SYSTEM PERMEASE PROTEIN DDPC-RELATED"/>
    <property type="match status" value="1"/>
</dbReference>
<evidence type="ECO:0000313" key="11">
    <source>
        <dbReference type="Proteomes" id="UP000326546"/>
    </source>
</evidence>
<evidence type="ECO:0000256" key="1">
    <source>
        <dbReference type="ARBA" id="ARBA00004651"/>
    </source>
</evidence>
<dbReference type="InterPro" id="IPR035906">
    <property type="entry name" value="MetI-like_sf"/>
</dbReference>
<feature type="transmembrane region" description="Helical" evidence="7">
    <location>
        <begin position="71"/>
        <end position="95"/>
    </location>
</feature>
<dbReference type="CDD" id="cd06261">
    <property type="entry name" value="TM_PBP2"/>
    <property type="match status" value="1"/>
</dbReference>
<evidence type="ECO:0000256" key="2">
    <source>
        <dbReference type="ARBA" id="ARBA00022448"/>
    </source>
</evidence>
<protein>
    <submittedName>
        <fullName evidence="10">ABC transporter permease</fullName>
    </submittedName>
</protein>
<proteinExistence type="inferred from homology"/>
<dbReference type="KEGG" id="serw:FY030_12960"/>
<gene>
    <name evidence="10" type="ORF">FY030_12960</name>
</gene>
<keyword evidence="4 7" id="KW-0812">Transmembrane</keyword>
<dbReference type="AlphaFoldDB" id="A0A5J6V8Z2"/>
<keyword evidence="5 7" id="KW-1133">Transmembrane helix</keyword>
<feature type="region of interest" description="Disordered" evidence="8">
    <location>
        <begin position="279"/>
        <end position="303"/>
    </location>
</feature>
<dbReference type="PANTHER" id="PTHR43386">
    <property type="entry name" value="OLIGOPEPTIDE TRANSPORT SYSTEM PERMEASE PROTEIN APPC"/>
    <property type="match status" value="1"/>
</dbReference>
<keyword evidence="3" id="KW-1003">Cell membrane</keyword>
<organism evidence="10 11">
    <name type="scientific">Ornithinimicrobium pratense</name>
    <dbReference type="NCBI Taxonomy" id="2593973"/>
    <lineage>
        <taxon>Bacteria</taxon>
        <taxon>Bacillati</taxon>
        <taxon>Actinomycetota</taxon>
        <taxon>Actinomycetes</taxon>
        <taxon>Micrococcales</taxon>
        <taxon>Ornithinimicrobiaceae</taxon>
        <taxon>Ornithinimicrobium</taxon>
    </lineage>
</organism>
<evidence type="ECO:0000256" key="5">
    <source>
        <dbReference type="ARBA" id="ARBA00022989"/>
    </source>
</evidence>
<dbReference type="OrthoDB" id="6637947at2"/>
<evidence type="ECO:0000256" key="7">
    <source>
        <dbReference type="RuleBase" id="RU363032"/>
    </source>
</evidence>
<dbReference type="SUPFAM" id="SSF161098">
    <property type="entry name" value="MetI-like"/>
    <property type="match status" value="1"/>
</dbReference>
<name>A0A5J6V8Z2_9MICO</name>
<dbReference type="InterPro" id="IPR050366">
    <property type="entry name" value="BP-dependent_transpt_permease"/>
</dbReference>
<evidence type="ECO:0000256" key="4">
    <source>
        <dbReference type="ARBA" id="ARBA00022692"/>
    </source>
</evidence>